<evidence type="ECO:0000313" key="4">
    <source>
        <dbReference type="WBParaSite" id="ECPE_0001631101-mRNA-1"/>
    </source>
</evidence>
<gene>
    <name evidence="2" type="ORF">ECPE_LOCUS16268</name>
</gene>
<protein>
    <submittedName>
        <fullName evidence="4">N-acetylmuramic acid 6-phosphate etherase</fullName>
    </submittedName>
</protein>
<evidence type="ECO:0000313" key="3">
    <source>
        <dbReference type="Proteomes" id="UP000272942"/>
    </source>
</evidence>
<dbReference type="EMBL" id="UZAN01063635">
    <property type="protein sequence ID" value="VDP93540.1"/>
    <property type="molecule type" value="Genomic_DNA"/>
</dbReference>
<name>A0A183BAN3_9TREM</name>
<feature type="region of interest" description="Disordered" evidence="1">
    <location>
        <begin position="63"/>
        <end position="86"/>
    </location>
</feature>
<dbReference type="WBParaSite" id="ECPE_0001631101-mRNA-1">
    <property type="protein sequence ID" value="ECPE_0001631101-mRNA-1"/>
    <property type="gene ID" value="ECPE_0001631101"/>
</dbReference>
<dbReference type="AlphaFoldDB" id="A0A183BAN3"/>
<sequence>MSRDTHQANAEPVSTNLSDPVARLREETNAALADIVSGRAQADLSSPLSFLRETDSALWDDATASGGVGVTGSGEDEVSVLSPARRRRRGRGRGRVCVRVCVGPACFMRCRHV</sequence>
<reference evidence="4" key="1">
    <citation type="submission" date="2016-06" db="UniProtKB">
        <authorList>
            <consortium name="WormBaseParasite"/>
        </authorList>
    </citation>
    <scope>IDENTIFICATION</scope>
</reference>
<evidence type="ECO:0000313" key="2">
    <source>
        <dbReference type="EMBL" id="VDP93540.1"/>
    </source>
</evidence>
<organism evidence="4">
    <name type="scientific">Echinostoma caproni</name>
    <dbReference type="NCBI Taxonomy" id="27848"/>
    <lineage>
        <taxon>Eukaryota</taxon>
        <taxon>Metazoa</taxon>
        <taxon>Spiralia</taxon>
        <taxon>Lophotrochozoa</taxon>
        <taxon>Platyhelminthes</taxon>
        <taxon>Trematoda</taxon>
        <taxon>Digenea</taxon>
        <taxon>Plagiorchiida</taxon>
        <taxon>Echinostomata</taxon>
        <taxon>Echinostomatoidea</taxon>
        <taxon>Echinostomatidae</taxon>
        <taxon>Echinostoma</taxon>
    </lineage>
</organism>
<dbReference type="Proteomes" id="UP000272942">
    <property type="component" value="Unassembled WGS sequence"/>
</dbReference>
<reference evidence="2 3" key="2">
    <citation type="submission" date="2018-11" db="EMBL/GenBank/DDBJ databases">
        <authorList>
            <consortium name="Pathogen Informatics"/>
        </authorList>
    </citation>
    <scope>NUCLEOTIDE SEQUENCE [LARGE SCALE GENOMIC DNA]</scope>
    <source>
        <strain evidence="2 3">Egypt</strain>
    </source>
</reference>
<accession>A0A183BAN3</accession>
<keyword evidence="3" id="KW-1185">Reference proteome</keyword>
<proteinExistence type="predicted"/>
<evidence type="ECO:0000256" key="1">
    <source>
        <dbReference type="SAM" id="MobiDB-lite"/>
    </source>
</evidence>
<feature type="region of interest" description="Disordered" evidence="1">
    <location>
        <begin position="1"/>
        <end position="22"/>
    </location>
</feature>